<dbReference type="OrthoDB" id="9806653at2"/>
<dbReference type="SUPFAM" id="SSF53756">
    <property type="entry name" value="UDP-Glycosyltransferase/glycogen phosphorylase"/>
    <property type="match status" value="1"/>
</dbReference>
<feature type="domain" description="Glycosyl transferase family 1" evidence="1">
    <location>
        <begin position="194"/>
        <end position="357"/>
    </location>
</feature>
<dbReference type="InterPro" id="IPR001296">
    <property type="entry name" value="Glyco_trans_1"/>
</dbReference>
<evidence type="ECO:0000313" key="4">
    <source>
        <dbReference type="Proteomes" id="UP000075606"/>
    </source>
</evidence>
<proteinExistence type="predicted"/>
<dbReference type="Pfam" id="PF00534">
    <property type="entry name" value="Glycos_transf_1"/>
    <property type="match status" value="1"/>
</dbReference>
<evidence type="ECO:0008006" key="5">
    <source>
        <dbReference type="Google" id="ProtNLM"/>
    </source>
</evidence>
<dbReference type="CDD" id="cd03801">
    <property type="entry name" value="GT4_PimA-like"/>
    <property type="match status" value="1"/>
</dbReference>
<dbReference type="InterPro" id="IPR028098">
    <property type="entry name" value="Glyco_trans_4-like_N"/>
</dbReference>
<dbReference type="STRING" id="333140.AWW68_16045"/>
<protein>
    <recommendedName>
        <fullName evidence="5">Glycosyltransferase</fullName>
    </recommendedName>
</protein>
<dbReference type="GO" id="GO:0016757">
    <property type="term" value="F:glycosyltransferase activity"/>
    <property type="evidence" value="ECO:0007669"/>
    <property type="project" value="InterPro"/>
</dbReference>
<sequence>MMRTLFVQKEGGIFGAENYQLKVIPGLLAKGIEVEFLRLYTDYQGGKGGEFIDRLNQLGVKTYEVNIGKYPTPKVLNQIKQIANGGQFDLVHAHLIHADFHLALIKAFMSLKPVLVSSKHGYDNAFTSKFGFDASKQTNTPYFLLSKWAERRMKASFTISHGLRNFFIGTGLTKSEKMRLIHYGFDMPENYLSKGKEGFRKAPKQIMIAGRLIGFKGHKFLIEAMSKVKHTFGSDVKLLIAGTGGLEGILRSQVEELGLSEAVEFLGYSKEVGSFMANSDVVVVPSISEGFGVVFLEAFSAKTPVVAWDVPSGNELMKHGKTGYLVEPYHTDQLADQLIEVLDSPQEQEEIVEAAYDKLKSYFNLHRMVDETITFYQEALG</sequence>
<dbReference type="Pfam" id="PF13439">
    <property type="entry name" value="Glyco_transf_4"/>
    <property type="match status" value="1"/>
</dbReference>
<name>A0A150X5Y8_9BACT</name>
<evidence type="ECO:0000259" key="2">
    <source>
        <dbReference type="Pfam" id="PF13439"/>
    </source>
</evidence>
<comment type="caution">
    <text evidence="3">The sequence shown here is derived from an EMBL/GenBank/DDBJ whole genome shotgun (WGS) entry which is preliminary data.</text>
</comment>
<gene>
    <name evidence="3" type="ORF">AWW68_16045</name>
</gene>
<keyword evidence="4" id="KW-1185">Reference proteome</keyword>
<evidence type="ECO:0000313" key="3">
    <source>
        <dbReference type="EMBL" id="KYG74159.1"/>
    </source>
</evidence>
<reference evidence="3 4" key="1">
    <citation type="submission" date="2016-01" db="EMBL/GenBank/DDBJ databases">
        <title>Genome sequencing of Roseivirga spongicola UST030701-084.</title>
        <authorList>
            <person name="Selvaratnam C."/>
            <person name="Thevarajoo S."/>
            <person name="Goh K.M."/>
            <person name="Ee R."/>
            <person name="Chan K.-G."/>
            <person name="Chong C.S."/>
        </authorList>
    </citation>
    <scope>NUCLEOTIDE SEQUENCE [LARGE SCALE GENOMIC DNA]</scope>
    <source>
        <strain evidence="3 4">UST030701-084</strain>
    </source>
</reference>
<dbReference type="RefSeq" id="WP_068223722.1">
    <property type="nucleotide sequence ID" value="NZ_LRPC01000028.1"/>
</dbReference>
<dbReference type="PANTHER" id="PTHR12526">
    <property type="entry name" value="GLYCOSYLTRANSFERASE"/>
    <property type="match status" value="1"/>
</dbReference>
<accession>A0A150X5Y8</accession>
<feature type="domain" description="Glycosyltransferase subfamily 4-like N-terminal" evidence="2">
    <location>
        <begin position="15"/>
        <end position="186"/>
    </location>
</feature>
<dbReference type="AlphaFoldDB" id="A0A150X5Y8"/>
<organism evidence="3 4">
    <name type="scientific">Roseivirga spongicola</name>
    <dbReference type="NCBI Taxonomy" id="333140"/>
    <lineage>
        <taxon>Bacteria</taxon>
        <taxon>Pseudomonadati</taxon>
        <taxon>Bacteroidota</taxon>
        <taxon>Cytophagia</taxon>
        <taxon>Cytophagales</taxon>
        <taxon>Roseivirgaceae</taxon>
        <taxon>Roseivirga</taxon>
    </lineage>
</organism>
<dbReference type="Proteomes" id="UP000075606">
    <property type="component" value="Unassembled WGS sequence"/>
</dbReference>
<dbReference type="Gene3D" id="3.40.50.2000">
    <property type="entry name" value="Glycogen Phosphorylase B"/>
    <property type="match status" value="2"/>
</dbReference>
<dbReference type="EMBL" id="LRPC01000028">
    <property type="protein sequence ID" value="KYG74159.1"/>
    <property type="molecule type" value="Genomic_DNA"/>
</dbReference>
<evidence type="ECO:0000259" key="1">
    <source>
        <dbReference type="Pfam" id="PF00534"/>
    </source>
</evidence>